<evidence type="ECO:0000313" key="2">
    <source>
        <dbReference type="EMBL" id="KAH3811346.1"/>
    </source>
</evidence>
<dbReference type="Proteomes" id="UP000828390">
    <property type="component" value="Unassembled WGS sequence"/>
</dbReference>
<feature type="region of interest" description="Disordered" evidence="1">
    <location>
        <begin position="136"/>
        <end position="186"/>
    </location>
</feature>
<accession>A0A9D4G9K4</accession>
<proteinExistence type="predicted"/>
<name>A0A9D4G9K4_DREPO</name>
<feature type="region of interest" description="Disordered" evidence="1">
    <location>
        <begin position="1"/>
        <end position="109"/>
    </location>
</feature>
<evidence type="ECO:0000256" key="1">
    <source>
        <dbReference type="SAM" id="MobiDB-lite"/>
    </source>
</evidence>
<comment type="caution">
    <text evidence="2">The sequence shown here is derived from an EMBL/GenBank/DDBJ whole genome shotgun (WGS) entry which is preliminary data.</text>
</comment>
<reference evidence="2" key="1">
    <citation type="journal article" date="2019" name="bioRxiv">
        <title>The Genome of the Zebra Mussel, Dreissena polymorpha: A Resource for Invasive Species Research.</title>
        <authorList>
            <person name="McCartney M.A."/>
            <person name="Auch B."/>
            <person name="Kono T."/>
            <person name="Mallez S."/>
            <person name="Zhang Y."/>
            <person name="Obille A."/>
            <person name="Becker A."/>
            <person name="Abrahante J.E."/>
            <person name="Garbe J."/>
            <person name="Badalamenti J.P."/>
            <person name="Herman A."/>
            <person name="Mangelson H."/>
            <person name="Liachko I."/>
            <person name="Sullivan S."/>
            <person name="Sone E.D."/>
            <person name="Koren S."/>
            <person name="Silverstein K.A.T."/>
            <person name="Beckman K.B."/>
            <person name="Gohl D.M."/>
        </authorList>
    </citation>
    <scope>NUCLEOTIDE SEQUENCE</scope>
    <source>
        <strain evidence="2">Duluth1</strain>
        <tissue evidence="2">Whole animal</tissue>
    </source>
</reference>
<keyword evidence="3" id="KW-1185">Reference proteome</keyword>
<protein>
    <submittedName>
        <fullName evidence="2">Uncharacterized protein</fullName>
    </submittedName>
</protein>
<feature type="compositionally biased region" description="Low complexity" evidence="1">
    <location>
        <begin position="162"/>
        <end position="186"/>
    </location>
</feature>
<feature type="compositionally biased region" description="Basic and acidic residues" evidence="1">
    <location>
        <begin position="46"/>
        <end position="68"/>
    </location>
</feature>
<gene>
    <name evidence="2" type="ORF">DPMN_139757</name>
</gene>
<sequence>MDVMQRSYSELETHYPEGPLSNISPEEPMRDSMYEATRITEGWEAGNRKAEPAVEKNGCEKTCSDDKCPSPVSWDQENDIDSDDPAVLVGNPARLSGGEGAGASKEPVPDAVRKLNWEKGQIDYLGQDSFENIQRKIEETLTSESKPTPTPFAPAPEEKSAPKPVETTKVTTGVGKISITTSSKKK</sequence>
<organism evidence="2 3">
    <name type="scientific">Dreissena polymorpha</name>
    <name type="common">Zebra mussel</name>
    <name type="synonym">Mytilus polymorpha</name>
    <dbReference type="NCBI Taxonomy" id="45954"/>
    <lineage>
        <taxon>Eukaryota</taxon>
        <taxon>Metazoa</taxon>
        <taxon>Spiralia</taxon>
        <taxon>Lophotrochozoa</taxon>
        <taxon>Mollusca</taxon>
        <taxon>Bivalvia</taxon>
        <taxon>Autobranchia</taxon>
        <taxon>Heteroconchia</taxon>
        <taxon>Euheterodonta</taxon>
        <taxon>Imparidentia</taxon>
        <taxon>Neoheterodontei</taxon>
        <taxon>Myida</taxon>
        <taxon>Dreissenoidea</taxon>
        <taxon>Dreissenidae</taxon>
        <taxon>Dreissena</taxon>
    </lineage>
</organism>
<evidence type="ECO:0000313" key="3">
    <source>
        <dbReference type="Proteomes" id="UP000828390"/>
    </source>
</evidence>
<dbReference type="AlphaFoldDB" id="A0A9D4G9K4"/>
<dbReference type="EMBL" id="JAIWYP010000006">
    <property type="protein sequence ID" value="KAH3811346.1"/>
    <property type="molecule type" value="Genomic_DNA"/>
</dbReference>
<reference evidence="2" key="2">
    <citation type="submission" date="2020-11" db="EMBL/GenBank/DDBJ databases">
        <authorList>
            <person name="McCartney M.A."/>
            <person name="Auch B."/>
            <person name="Kono T."/>
            <person name="Mallez S."/>
            <person name="Becker A."/>
            <person name="Gohl D.M."/>
            <person name="Silverstein K.A.T."/>
            <person name="Koren S."/>
            <person name="Bechman K.B."/>
            <person name="Herman A."/>
            <person name="Abrahante J.E."/>
            <person name="Garbe J."/>
        </authorList>
    </citation>
    <scope>NUCLEOTIDE SEQUENCE</scope>
    <source>
        <strain evidence="2">Duluth1</strain>
        <tissue evidence="2">Whole animal</tissue>
    </source>
</reference>